<sequence>MEPLSPSAHQDTFPRDSLPPREEWPELVFDLPELRYPQRLNCAVELLDATIARFGDGPPALRDDAGRVWSYGQLRERVDRIARVLAEDYGLVPGNRVLLHGPNSPWMAACWLAVLKAGGVVVTTMALLRAKELHAVATKARVGLALCDAHFTGELERAGLPGLHIVAYGHAGCELSRRAADRAGGFTAVDTAADDVALIAFTSGTSGQPKATMHFHRDVLAIADTFSAHVLRPRPDDLFAGSPPLAFTFGLGGLLVFPLRAGASALLLPAASPGELFSAVGRHKVTVLLTAPTAYRTALRRIETYDLRSLRRCVSAGEALPADTWHAFERATGRRIIEGIGSTELLHVFISAADDAIRPGATGKPVPGFRARVVDEEGAPLPDGAPGRLAVQGPTGCRYLSDDRQRAQVQNGWNITGDIYVRDTDGYFHYQARADDMIVTAGYNVAAPEVEQAMIRHPAVMDCGVVGVPDPERGQVVKGFVVLAPGFEAGEQLARDIKDFVKAEIAPYKYPRLVEFVAALPFGDTGKLQRHVLRAALAADRA</sequence>
<dbReference type="Proteomes" id="UP001626628">
    <property type="component" value="Chromosome"/>
</dbReference>
<evidence type="ECO:0000259" key="2">
    <source>
        <dbReference type="Pfam" id="PF00501"/>
    </source>
</evidence>
<dbReference type="Pfam" id="PF13193">
    <property type="entry name" value="AMP-binding_C"/>
    <property type="match status" value="1"/>
</dbReference>
<organism evidence="4 5">
    <name type="scientific">Streptomyces sirii</name>
    <dbReference type="NCBI Taxonomy" id="3127701"/>
    <lineage>
        <taxon>Bacteria</taxon>
        <taxon>Bacillati</taxon>
        <taxon>Actinomycetota</taxon>
        <taxon>Actinomycetes</taxon>
        <taxon>Kitasatosporales</taxon>
        <taxon>Streptomycetaceae</taxon>
        <taxon>Streptomyces</taxon>
    </lineage>
</organism>
<protein>
    <submittedName>
        <fullName evidence="4">AMP-binding protein</fullName>
    </submittedName>
</protein>
<evidence type="ECO:0000259" key="3">
    <source>
        <dbReference type="Pfam" id="PF13193"/>
    </source>
</evidence>
<dbReference type="PROSITE" id="PS00455">
    <property type="entry name" value="AMP_BINDING"/>
    <property type="match status" value="1"/>
</dbReference>
<evidence type="ECO:0000313" key="4">
    <source>
        <dbReference type="EMBL" id="WXK79984.1"/>
    </source>
</evidence>
<evidence type="ECO:0000256" key="1">
    <source>
        <dbReference type="ARBA" id="ARBA00022598"/>
    </source>
</evidence>
<dbReference type="Gene3D" id="3.30.300.30">
    <property type="match status" value="1"/>
</dbReference>
<name>A0ABZ2R0D1_9ACTN</name>
<reference evidence="4 5" key="1">
    <citation type="submission" date="2024-03" db="EMBL/GenBank/DDBJ databases">
        <title>The complete genome of Streptomyces sirii sp.nov.</title>
        <authorList>
            <person name="Zakalyukina Y.V."/>
            <person name="Belik A.R."/>
            <person name="Biryukov M.V."/>
            <person name="Baturina O.A."/>
            <person name="Kabilov M.R."/>
        </authorList>
    </citation>
    <scope>NUCLEOTIDE SEQUENCE [LARGE SCALE GENOMIC DNA]</scope>
    <source>
        <strain evidence="4 5">BP-8</strain>
    </source>
</reference>
<dbReference type="InterPro" id="IPR025110">
    <property type="entry name" value="AMP-bd_C"/>
</dbReference>
<dbReference type="SUPFAM" id="SSF56801">
    <property type="entry name" value="Acetyl-CoA synthetase-like"/>
    <property type="match status" value="1"/>
</dbReference>
<keyword evidence="1" id="KW-0436">Ligase</keyword>
<accession>A0ABZ2R0D1</accession>
<dbReference type="PANTHER" id="PTHR43352:SF1">
    <property type="entry name" value="ANTHRANILATE--COA LIGASE"/>
    <property type="match status" value="1"/>
</dbReference>
<dbReference type="RefSeq" id="WP_407288181.1">
    <property type="nucleotide sequence ID" value="NZ_CP147982.1"/>
</dbReference>
<dbReference type="InterPro" id="IPR042099">
    <property type="entry name" value="ANL_N_sf"/>
</dbReference>
<dbReference type="EMBL" id="CP147982">
    <property type="protein sequence ID" value="WXK79984.1"/>
    <property type="molecule type" value="Genomic_DNA"/>
</dbReference>
<dbReference type="InterPro" id="IPR020845">
    <property type="entry name" value="AMP-binding_CS"/>
</dbReference>
<dbReference type="InterPro" id="IPR000873">
    <property type="entry name" value="AMP-dep_synth/lig_dom"/>
</dbReference>
<evidence type="ECO:0000313" key="5">
    <source>
        <dbReference type="Proteomes" id="UP001626628"/>
    </source>
</evidence>
<feature type="domain" description="AMP-dependent synthetase/ligase" evidence="2">
    <location>
        <begin position="51"/>
        <end position="395"/>
    </location>
</feature>
<dbReference type="Pfam" id="PF00501">
    <property type="entry name" value="AMP-binding"/>
    <property type="match status" value="1"/>
</dbReference>
<dbReference type="Gene3D" id="3.40.50.12780">
    <property type="entry name" value="N-terminal domain of ligase-like"/>
    <property type="match status" value="1"/>
</dbReference>
<feature type="domain" description="AMP-binding enzyme C-terminal" evidence="3">
    <location>
        <begin position="449"/>
        <end position="527"/>
    </location>
</feature>
<proteinExistence type="predicted"/>
<gene>
    <name evidence="4" type="ORF">WAB15_30545</name>
</gene>
<dbReference type="PANTHER" id="PTHR43352">
    <property type="entry name" value="ACETYL-COA SYNTHETASE"/>
    <property type="match status" value="1"/>
</dbReference>
<dbReference type="InterPro" id="IPR045851">
    <property type="entry name" value="AMP-bd_C_sf"/>
</dbReference>
<keyword evidence="5" id="KW-1185">Reference proteome</keyword>